<feature type="transmembrane region" description="Helical" evidence="8">
    <location>
        <begin position="191"/>
        <end position="207"/>
    </location>
</feature>
<dbReference type="Pfam" id="PF03591">
    <property type="entry name" value="AzlC"/>
    <property type="match status" value="1"/>
</dbReference>
<comment type="caution">
    <text evidence="9">The sequence shown here is derived from an EMBL/GenBank/DDBJ whole genome shotgun (WGS) entry which is preliminary data.</text>
</comment>
<keyword evidence="5 8" id="KW-0812">Transmembrane</keyword>
<dbReference type="EMBL" id="PDJF01000001">
    <property type="protein sequence ID" value="PFG27665.1"/>
    <property type="molecule type" value="Genomic_DNA"/>
</dbReference>
<accession>A0A2A9DNC0</accession>
<keyword evidence="3" id="KW-0813">Transport</keyword>
<dbReference type="GO" id="GO:0005886">
    <property type="term" value="C:plasma membrane"/>
    <property type="evidence" value="ECO:0007669"/>
    <property type="project" value="UniProtKB-SubCell"/>
</dbReference>
<dbReference type="PANTHER" id="PTHR34979">
    <property type="entry name" value="INNER MEMBRANE PROTEIN YGAZ"/>
    <property type="match status" value="1"/>
</dbReference>
<keyword evidence="6 8" id="KW-1133">Transmembrane helix</keyword>
<dbReference type="PANTHER" id="PTHR34979:SF1">
    <property type="entry name" value="INNER MEMBRANE PROTEIN YGAZ"/>
    <property type="match status" value="1"/>
</dbReference>
<evidence type="ECO:0000256" key="3">
    <source>
        <dbReference type="ARBA" id="ARBA00022448"/>
    </source>
</evidence>
<dbReference type="Proteomes" id="UP000221653">
    <property type="component" value="Unassembled WGS sequence"/>
</dbReference>
<organism evidence="9 10">
    <name type="scientific">Corynebacterium renale</name>
    <dbReference type="NCBI Taxonomy" id="1724"/>
    <lineage>
        <taxon>Bacteria</taxon>
        <taxon>Bacillati</taxon>
        <taxon>Actinomycetota</taxon>
        <taxon>Actinomycetes</taxon>
        <taxon>Mycobacteriales</taxon>
        <taxon>Corynebacteriaceae</taxon>
        <taxon>Corynebacterium</taxon>
    </lineage>
</organism>
<evidence type="ECO:0000256" key="7">
    <source>
        <dbReference type="ARBA" id="ARBA00023136"/>
    </source>
</evidence>
<feature type="transmembrane region" description="Helical" evidence="8">
    <location>
        <begin position="73"/>
        <end position="95"/>
    </location>
</feature>
<comment type="similarity">
    <text evidence="2">Belongs to the AzlC family.</text>
</comment>
<keyword evidence="10" id="KW-1185">Reference proteome</keyword>
<evidence type="ECO:0000256" key="2">
    <source>
        <dbReference type="ARBA" id="ARBA00010735"/>
    </source>
</evidence>
<feature type="transmembrane region" description="Helical" evidence="8">
    <location>
        <begin position="23"/>
        <end position="41"/>
    </location>
</feature>
<evidence type="ECO:0000256" key="6">
    <source>
        <dbReference type="ARBA" id="ARBA00022989"/>
    </source>
</evidence>
<dbReference type="InterPro" id="IPR011606">
    <property type="entry name" value="Brnchd-chn_aa_trnsp_permease"/>
</dbReference>
<feature type="transmembrane region" description="Helical" evidence="8">
    <location>
        <begin position="213"/>
        <end position="232"/>
    </location>
</feature>
<protein>
    <submittedName>
        <fullName evidence="9">4-azaleucine resistance transporter AzlC</fullName>
    </submittedName>
</protein>
<sequence>MDGNVSRETSTVAEIRKGLRDTWAVGLGLIPLGLAFGVLIVQSGYAWWWAPIFSLIIYAGSAEFLAISLVSSAISPLSAAVTGFLVNFRHVFYGLTYPRNLIRSRLGRAYSTYSLTDESYAIVSTKPQQELTGVRVATVQWVCQLFWVIPGIVGALAGQLIPPGLEGLDFALTALFVVLAWDAFKAARDWSLVLIAGVFAIVAGLVAPAQMLVIALAAYVGVLGLRFALPGVDRALRLAPRGERAPKVVDEK</sequence>
<dbReference type="STRING" id="1724.GCA_001044175_00651"/>
<proteinExistence type="inferred from homology"/>
<evidence type="ECO:0000256" key="4">
    <source>
        <dbReference type="ARBA" id="ARBA00022475"/>
    </source>
</evidence>
<evidence type="ECO:0000256" key="8">
    <source>
        <dbReference type="SAM" id="Phobius"/>
    </source>
</evidence>
<dbReference type="GO" id="GO:1903785">
    <property type="term" value="P:L-valine transmembrane transport"/>
    <property type="evidence" value="ECO:0007669"/>
    <property type="project" value="TreeGrafter"/>
</dbReference>
<keyword evidence="4" id="KW-1003">Cell membrane</keyword>
<dbReference type="RefSeq" id="WP_048381884.1">
    <property type="nucleotide sequence ID" value="NZ_LDYE01000011.1"/>
</dbReference>
<reference evidence="9 10" key="1">
    <citation type="submission" date="2017-10" db="EMBL/GenBank/DDBJ databases">
        <title>Sequencing the genomes of 1000 actinobacteria strains.</title>
        <authorList>
            <person name="Klenk H.-P."/>
        </authorList>
    </citation>
    <scope>NUCLEOTIDE SEQUENCE [LARGE SCALE GENOMIC DNA]</scope>
    <source>
        <strain evidence="9 10">DSM 20688</strain>
    </source>
</reference>
<comment type="subcellular location">
    <subcellularLocation>
        <location evidence="1">Cell membrane</location>
        <topology evidence="1">Multi-pass membrane protein</topology>
    </subcellularLocation>
</comment>
<keyword evidence="7 8" id="KW-0472">Membrane</keyword>
<dbReference type="AlphaFoldDB" id="A0A2A9DNC0"/>
<evidence type="ECO:0000313" key="9">
    <source>
        <dbReference type="EMBL" id="PFG27665.1"/>
    </source>
</evidence>
<name>A0A2A9DNC0_9CORY</name>
<evidence type="ECO:0000313" key="10">
    <source>
        <dbReference type="Proteomes" id="UP000221653"/>
    </source>
</evidence>
<dbReference type="OrthoDB" id="3181706at2"/>
<gene>
    <name evidence="9" type="ORF">ATK06_0741</name>
</gene>
<evidence type="ECO:0000256" key="5">
    <source>
        <dbReference type="ARBA" id="ARBA00022692"/>
    </source>
</evidence>
<evidence type="ECO:0000256" key="1">
    <source>
        <dbReference type="ARBA" id="ARBA00004651"/>
    </source>
</evidence>